<reference evidence="2 3" key="1">
    <citation type="journal article" date="2019" name="G3 (Bethesda)">
        <title>Sequencing of a Wild Apple (Malus baccata) Genome Unravels the Differences Between Cultivated and Wild Apple Species Regarding Disease Resistance and Cold Tolerance.</title>
        <authorList>
            <person name="Chen X."/>
        </authorList>
    </citation>
    <scope>NUCLEOTIDE SEQUENCE [LARGE SCALE GENOMIC DNA]</scope>
    <source>
        <strain evidence="3">cv. Shandingzi</strain>
        <tissue evidence="2">Leaves</tissue>
    </source>
</reference>
<comment type="caution">
    <text evidence="2">The sequence shown here is derived from an EMBL/GenBank/DDBJ whole genome shotgun (WGS) entry which is preliminary data.</text>
</comment>
<protein>
    <submittedName>
        <fullName evidence="2">Uncharacterized protein</fullName>
    </submittedName>
</protein>
<name>A0A540MEV0_MALBA</name>
<gene>
    <name evidence="2" type="ORF">C1H46_017102</name>
</gene>
<keyword evidence="3" id="KW-1185">Reference proteome</keyword>
<feature type="region of interest" description="Disordered" evidence="1">
    <location>
        <begin position="1"/>
        <end position="76"/>
    </location>
</feature>
<sequence length="97" mass="10904">MESIDRSQKRKKDKQPIVSCAVVLPMMDNAKPIEDSVEQGSKDDDDDFVDPPPASKKRKLEKQVAKKEPKAKKAKAVKKLVLEHPELEEDQIVVGPK</sequence>
<evidence type="ECO:0000313" key="2">
    <source>
        <dbReference type="EMBL" id="TQD97261.1"/>
    </source>
</evidence>
<evidence type="ECO:0000256" key="1">
    <source>
        <dbReference type="SAM" id="MobiDB-lite"/>
    </source>
</evidence>
<organism evidence="2 3">
    <name type="scientific">Malus baccata</name>
    <name type="common">Siberian crab apple</name>
    <name type="synonym">Pyrus baccata</name>
    <dbReference type="NCBI Taxonomy" id="106549"/>
    <lineage>
        <taxon>Eukaryota</taxon>
        <taxon>Viridiplantae</taxon>
        <taxon>Streptophyta</taxon>
        <taxon>Embryophyta</taxon>
        <taxon>Tracheophyta</taxon>
        <taxon>Spermatophyta</taxon>
        <taxon>Magnoliopsida</taxon>
        <taxon>eudicotyledons</taxon>
        <taxon>Gunneridae</taxon>
        <taxon>Pentapetalae</taxon>
        <taxon>rosids</taxon>
        <taxon>fabids</taxon>
        <taxon>Rosales</taxon>
        <taxon>Rosaceae</taxon>
        <taxon>Amygdaloideae</taxon>
        <taxon>Maleae</taxon>
        <taxon>Malus</taxon>
    </lineage>
</organism>
<dbReference type="Proteomes" id="UP000315295">
    <property type="component" value="Unassembled WGS sequence"/>
</dbReference>
<dbReference type="AlphaFoldDB" id="A0A540MEV0"/>
<accession>A0A540MEV0</accession>
<proteinExistence type="predicted"/>
<dbReference type="EMBL" id="VIEB01000276">
    <property type="protein sequence ID" value="TQD97261.1"/>
    <property type="molecule type" value="Genomic_DNA"/>
</dbReference>
<evidence type="ECO:0000313" key="3">
    <source>
        <dbReference type="Proteomes" id="UP000315295"/>
    </source>
</evidence>